<keyword evidence="7" id="KW-0472">Membrane</keyword>
<dbReference type="GO" id="GO:0006465">
    <property type="term" value="P:signal peptide processing"/>
    <property type="evidence" value="ECO:0007669"/>
    <property type="project" value="InterPro"/>
</dbReference>
<dbReference type="EC" id="3.4.21.89" evidence="3 7"/>
<keyword evidence="5 7" id="KW-0378">Hydrolase</keyword>
<evidence type="ECO:0000256" key="5">
    <source>
        <dbReference type="ARBA" id="ARBA00022801"/>
    </source>
</evidence>
<comment type="similarity">
    <text evidence="2 7">Belongs to the peptidase S26 family.</text>
</comment>
<comment type="catalytic activity">
    <reaction evidence="1 7">
        <text>Cleavage of hydrophobic, N-terminal signal or leader sequences from secreted and periplasmic proteins.</text>
        <dbReference type="EC" id="3.4.21.89"/>
    </reaction>
</comment>
<keyword evidence="7" id="KW-1133">Transmembrane helix</keyword>
<dbReference type="PANTHER" id="PTHR43390:SF1">
    <property type="entry name" value="CHLOROPLAST PROCESSING PEPTIDASE"/>
    <property type="match status" value="1"/>
</dbReference>
<comment type="caution">
    <text evidence="9">The sequence shown here is derived from an EMBL/GenBank/DDBJ whole genome shotgun (WGS) entry which is preliminary data.</text>
</comment>
<evidence type="ECO:0000313" key="10">
    <source>
        <dbReference type="Proteomes" id="UP001221217"/>
    </source>
</evidence>
<accession>A0AAJ1IG08</accession>
<organism evidence="9 10">
    <name type="scientific">Candidatus Thalassospirochaeta sargassi</name>
    <dbReference type="NCBI Taxonomy" id="3119039"/>
    <lineage>
        <taxon>Bacteria</taxon>
        <taxon>Pseudomonadati</taxon>
        <taxon>Spirochaetota</taxon>
        <taxon>Spirochaetia</taxon>
        <taxon>Spirochaetales</taxon>
        <taxon>Spirochaetaceae</taxon>
        <taxon>Candidatus Thalassospirochaeta</taxon>
    </lineage>
</organism>
<gene>
    <name evidence="9" type="primary">lepB</name>
    <name evidence="9" type="ORF">PQJ61_17960</name>
</gene>
<evidence type="ECO:0000256" key="2">
    <source>
        <dbReference type="ARBA" id="ARBA00009370"/>
    </source>
</evidence>
<dbReference type="InterPro" id="IPR036286">
    <property type="entry name" value="LexA/Signal_pep-like_sf"/>
</dbReference>
<feature type="transmembrane region" description="Helical" evidence="7">
    <location>
        <begin position="29"/>
        <end position="51"/>
    </location>
</feature>
<feature type="active site" evidence="6">
    <location>
        <position position="141"/>
    </location>
</feature>
<comment type="subcellular location">
    <subcellularLocation>
        <location evidence="7">Membrane</location>
        <topology evidence="7">Single-pass type II membrane protein</topology>
    </subcellularLocation>
</comment>
<feature type="domain" description="Peptidase S26" evidence="8">
    <location>
        <begin position="28"/>
        <end position="240"/>
    </location>
</feature>
<dbReference type="Pfam" id="PF10502">
    <property type="entry name" value="Peptidase_S26"/>
    <property type="match status" value="1"/>
</dbReference>
<dbReference type="Proteomes" id="UP001221217">
    <property type="component" value="Unassembled WGS sequence"/>
</dbReference>
<dbReference type="PANTHER" id="PTHR43390">
    <property type="entry name" value="SIGNAL PEPTIDASE I"/>
    <property type="match status" value="1"/>
</dbReference>
<evidence type="ECO:0000259" key="8">
    <source>
        <dbReference type="Pfam" id="PF10502"/>
    </source>
</evidence>
<dbReference type="SUPFAM" id="SSF51306">
    <property type="entry name" value="LexA/Signal peptidase"/>
    <property type="match status" value="1"/>
</dbReference>
<evidence type="ECO:0000313" key="9">
    <source>
        <dbReference type="EMBL" id="MDC7228652.1"/>
    </source>
</evidence>
<reference evidence="9 10" key="1">
    <citation type="submission" date="2022-12" db="EMBL/GenBank/DDBJ databases">
        <title>Metagenome assembled genome from gulf of manar.</title>
        <authorList>
            <person name="Kohli P."/>
            <person name="Pk S."/>
            <person name="Venkata Ramana C."/>
            <person name="Sasikala C."/>
        </authorList>
    </citation>
    <scope>NUCLEOTIDE SEQUENCE [LARGE SCALE GENOMIC DNA]</scope>
    <source>
        <strain evidence="9">JB008</strain>
    </source>
</reference>
<proteinExistence type="inferred from homology"/>
<evidence type="ECO:0000256" key="6">
    <source>
        <dbReference type="PIRSR" id="PIRSR600223-1"/>
    </source>
</evidence>
<evidence type="ECO:0000256" key="3">
    <source>
        <dbReference type="ARBA" id="ARBA00013208"/>
    </source>
</evidence>
<dbReference type="Gene3D" id="2.10.109.10">
    <property type="entry name" value="Umud Fragment, subunit A"/>
    <property type="match status" value="1"/>
</dbReference>
<sequence length="250" mass="28577">MSYVSRKSWKNRSSGFRYSEKNKSPLRKIIGYIILLFLVYEIITSIFIITYRVDSISMEPTIPSGAVIMASPLFYGPEIPFTSFRIPGIRRPMRGDLVVSNPAYHQTLPWYRKILQSFSGFFTLQKSSSGNENRIDSGSVKRIVGIPGDSIKMEDYVIMIKPEGKNYFFSEKEIIQVEYSISAYPGPERLDNEFPFSGNMREIKLGEGEYFLCGDNRSISNDSYYWGAVTIDNIKAKVAIEYAPDIKLLQ</sequence>
<dbReference type="NCBIfam" id="TIGR02227">
    <property type="entry name" value="sigpep_I_bact"/>
    <property type="match status" value="1"/>
</dbReference>
<dbReference type="AlphaFoldDB" id="A0AAJ1IG08"/>
<keyword evidence="7" id="KW-0645">Protease</keyword>
<evidence type="ECO:0000256" key="7">
    <source>
        <dbReference type="RuleBase" id="RU362042"/>
    </source>
</evidence>
<protein>
    <recommendedName>
        <fullName evidence="4 7">Signal peptidase I</fullName>
        <ecNumber evidence="3 7">3.4.21.89</ecNumber>
    </recommendedName>
</protein>
<keyword evidence="7" id="KW-0812">Transmembrane</keyword>
<dbReference type="PROSITE" id="PS00760">
    <property type="entry name" value="SPASE_I_2"/>
    <property type="match status" value="1"/>
</dbReference>
<dbReference type="GO" id="GO:0009003">
    <property type="term" value="F:signal peptidase activity"/>
    <property type="evidence" value="ECO:0007669"/>
    <property type="project" value="UniProtKB-EC"/>
</dbReference>
<dbReference type="GO" id="GO:0004252">
    <property type="term" value="F:serine-type endopeptidase activity"/>
    <property type="evidence" value="ECO:0007669"/>
    <property type="project" value="InterPro"/>
</dbReference>
<name>A0AAJ1IG08_9SPIO</name>
<evidence type="ECO:0000256" key="4">
    <source>
        <dbReference type="ARBA" id="ARBA00019232"/>
    </source>
</evidence>
<dbReference type="GO" id="GO:0016020">
    <property type="term" value="C:membrane"/>
    <property type="evidence" value="ECO:0007669"/>
    <property type="project" value="UniProtKB-SubCell"/>
</dbReference>
<dbReference type="InterPro" id="IPR019757">
    <property type="entry name" value="Pept_S26A_signal_pept_1_Lys-AS"/>
</dbReference>
<dbReference type="InterPro" id="IPR000223">
    <property type="entry name" value="Pept_S26A_signal_pept_1"/>
</dbReference>
<feature type="active site" evidence="6">
    <location>
        <position position="57"/>
    </location>
</feature>
<dbReference type="InterPro" id="IPR019533">
    <property type="entry name" value="Peptidase_S26"/>
</dbReference>
<dbReference type="PRINTS" id="PR00727">
    <property type="entry name" value="LEADERPTASE"/>
</dbReference>
<evidence type="ECO:0000256" key="1">
    <source>
        <dbReference type="ARBA" id="ARBA00000677"/>
    </source>
</evidence>
<dbReference type="EMBL" id="JAQQAL010000052">
    <property type="protein sequence ID" value="MDC7228652.1"/>
    <property type="molecule type" value="Genomic_DNA"/>
</dbReference>
<dbReference type="CDD" id="cd06530">
    <property type="entry name" value="S26_SPase_I"/>
    <property type="match status" value="1"/>
</dbReference>